<dbReference type="RefSeq" id="WP_096363525.1">
    <property type="nucleotide sequence ID" value="NZ_AP018052.1"/>
</dbReference>
<evidence type="ECO:0000313" key="2">
    <source>
        <dbReference type="EMBL" id="BAZ92421.1"/>
    </source>
</evidence>
<dbReference type="Proteomes" id="UP000218765">
    <property type="component" value="Chromosome"/>
</dbReference>
<feature type="domain" description="Thoeris protein ThsB TIR-like" evidence="1">
    <location>
        <begin position="16"/>
        <end position="110"/>
    </location>
</feature>
<dbReference type="AlphaFoldDB" id="A0A1Z4VLF0"/>
<dbReference type="OrthoDB" id="9811746at2"/>
<sequence>MANGLLSGLGIKRKVFVSYHHGGDKAYYDAFINAFSNAYDVIHDNSVERAIDSSNTDYVIRRIRENFITGSSSTIVLCGAQTPYRKFVDWEIKATLDKQHGLIGVNLPSNPLSANSKYIVPDRLHDNIESGFAIWTNWASFTQSIQSVQGFIEQANSKPAFLINNNRALRQRNG</sequence>
<reference evidence="2 3" key="1">
    <citation type="submission" date="2017-05" db="EMBL/GenBank/DDBJ databases">
        <title>Thiocyanate degradation by Thiohalobacter thiocyanaticus FOKN1.</title>
        <authorList>
            <person name="Oshiki M."/>
            <person name="Fukushima T."/>
            <person name="Kawano S."/>
            <person name="Nakagawa J."/>
        </authorList>
    </citation>
    <scope>NUCLEOTIDE SEQUENCE [LARGE SCALE GENOMIC DNA]</scope>
    <source>
        <strain evidence="2 3">FOKN1</strain>
    </source>
</reference>
<proteinExistence type="predicted"/>
<protein>
    <submittedName>
        <fullName evidence="2">Phage-related protein, tail component</fullName>
    </submittedName>
</protein>
<dbReference type="Pfam" id="PF08937">
    <property type="entry name" value="ThsB_TIR"/>
    <property type="match status" value="1"/>
</dbReference>
<gene>
    <name evidence="2" type="ORF">FOKN1_0016</name>
</gene>
<dbReference type="InterPro" id="IPR015032">
    <property type="entry name" value="ThsB__TIR-like_domain"/>
</dbReference>
<accession>A0A1Z4VLF0</accession>
<keyword evidence="3" id="KW-1185">Reference proteome</keyword>
<evidence type="ECO:0000313" key="3">
    <source>
        <dbReference type="Proteomes" id="UP000218765"/>
    </source>
</evidence>
<dbReference type="EMBL" id="AP018052">
    <property type="protein sequence ID" value="BAZ92421.1"/>
    <property type="molecule type" value="Genomic_DNA"/>
</dbReference>
<dbReference type="Gene3D" id="3.40.50.11200">
    <property type="match status" value="1"/>
</dbReference>
<evidence type="ECO:0000259" key="1">
    <source>
        <dbReference type="Pfam" id="PF08937"/>
    </source>
</evidence>
<name>A0A1Z4VLF0_9GAMM</name>
<dbReference type="KEGG" id="ttc:FOKN1_0016"/>
<organism evidence="2 3">
    <name type="scientific">Thiohalobacter thiocyanaticus</name>
    <dbReference type="NCBI Taxonomy" id="585455"/>
    <lineage>
        <taxon>Bacteria</taxon>
        <taxon>Pseudomonadati</taxon>
        <taxon>Pseudomonadota</taxon>
        <taxon>Gammaproteobacteria</taxon>
        <taxon>Thiohalobacterales</taxon>
        <taxon>Thiohalobacteraceae</taxon>
        <taxon>Thiohalobacter</taxon>
    </lineage>
</organism>